<dbReference type="AlphaFoldDB" id="A0A511WLC3"/>
<dbReference type="GO" id="GO:0000902">
    <property type="term" value="P:cell morphogenesis"/>
    <property type="evidence" value="ECO:0007669"/>
    <property type="project" value="InterPro"/>
</dbReference>
<dbReference type="HAMAP" id="MF_00267">
    <property type="entry name" value="MinC"/>
    <property type="match status" value="1"/>
</dbReference>
<evidence type="ECO:0000256" key="5">
    <source>
        <dbReference type="ARBA" id="ARBA00046874"/>
    </source>
</evidence>
<keyword evidence="2 6" id="KW-0132">Cell division</keyword>
<keyword evidence="10" id="KW-1185">Reference proteome</keyword>
<evidence type="ECO:0000256" key="4">
    <source>
        <dbReference type="ARBA" id="ARBA00023306"/>
    </source>
</evidence>
<dbReference type="Proteomes" id="UP000321886">
    <property type="component" value="Unassembled WGS sequence"/>
</dbReference>
<dbReference type="InterPro" id="IPR013033">
    <property type="entry name" value="MinC"/>
</dbReference>
<comment type="caution">
    <text evidence="9">The sequence shown here is derived from an EMBL/GenBank/DDBJ whole genome shotgun (WGS) entry which is preliminary data.</text>
</comment>
<dbReference type="Gene3D" id="2.160.20.70">
    <property type="match status" value="1"/>
</dbReference>
<protein>
    <recommendedName>
        <fullName evidence="6">Probable septum site-determining protein MinC</fullName>
    </recommendedName>
</protein>
<dbReference type="EMBL" id="BJYD01000002">
    <property type="protein sequence ID" value="GEN51927.1"/>
    <property type="molecule type" value="Genomic_DNA"/>
</dbReference>
<keyword evidence="4 6" id="KW-0131">Cell cycle</keyword>
<dbReference type="NCBIfam" id="TIGR01222">
    <property type="entry name" value="minC"/>
    <property type="match status" value="1"/>
</dbReference>
<dbReference type="GO" id="GO:1901891">
    <property type="term" value="P:regulation of cell septum assembly"/>
    <property type="evidence" value="ECO:0007669"/>
    <property type="project" value="InterPro"/>
</dbReference>
<name>A0A511WLC3_9BACI</name>
<dbReference type="InterPro" id="IPR016098">
    <property type="entry name" value="CAP/MinC_C"/>
</dbReference>
<dbReference type="PANTHER" id="PTHR34108:SF1">
    <property type="entry name" value="SEPTUM SITE-DETERMINING PROTEIN MINC"/>
    <property type="match status" value="1"/>
</dbReference>
<keyword evidence="3 6" id="KW-0717">Septation</keyword>
<sequence>MRFEVKEPMAANVQKVMIKGTRDGLTLHLDDQCSYSSLLKELQNQLSMNGLTDEHPMIRVTIKLGNRYLNEEQKEKLTEVVREKQKLVVEKIESDVLTKKEALEWKENTEITPVAKTVRSGQLVEVKGDLLLIGDVNPGGQIKATGNIFVMGSLRGIAHAGFEGDTNAVIASSYMQPSQLRIADQLSRSPDYESEGVYMECGFIDESMEKIRIDRIQEVVKKRPDLVSFERRMING</sequence>
<evidence type="ECO:0000256" key="3">
    <source>
        <dbReference type="ARBA" id="ARBA00023210"/>
    </source>
</evidence>
<dbReference type="InterPro" id="IPR005526">
    <property type="entry name" value="Septum_form_inhib_MinC_C"/>
</dbReference>
<comment type="subunit">
    <text evidence="5 6">Interacts with MinD and FtsZ.</text>
</comment>
<dbReference type="Pfam" id="PF22642">
    <property type="entry name" value="MinC_N_1"/>
    <property type="match status" value="1"/>
</dbReference>
<comment type="similarity">
    <text evidence="1 6">Belongs to the MinC family.</text>
</comment>
<evidence type="ECO:0000259" key="7">
    <source>
        <dbReference type="Pfam" id="PF03775"/>
    </source>
</evidence>
<dbReference type="Gene3D" id="3.30.160.540">
    <property type="match status" value="1"/>
</dbReference>
<reference evidence="9 10" key="1">
    <citation type="submission" date="2019-07" db="EMBL/GenBank/DDBJ databases">
        <title>Whole genome shotgun sequence of Halobacillus faecis NBRC 103569.</title>
        <authorList>
            <person name="Hosoyama A."/>
            <person name="Uohara A."/>
            <person name="Ohji S."/>
            <person name="Ichikawa N."/>
        </authorList>
    </citation>
    <scope>NUCLEOTIDE SEQUENCE [LARGE SCALE GENOMIC DNA]</scope>
    <source>
        <strain evidence="9 10">NBRC 103569</strain>
    </source>
</reference>
<evidence type="ECO:0000313" key="9">
    <source>
        <dbReference type="EMBL" id="GEN51927.1"/>
    </source>
</evidence>
<dbReference type="Pfam" id="PF03775">
    <property type="entry name" value="MinC_C"/>
    <property type="match status" value="1"/>
</dbReference>
<gene>
    <name evidence="6 9" type="primary">minC</name>
    <name evidence="9" type="ORF">HFA01_01890</name>
</gene>
<dbReference type="PANTHER" id="PTHR34108">
    <property type="entry name" value="SEPTUM SITE-DETERMINING PROTEIN MINC"/>
    <property type="match status" value="1"/>
</dbReference>
<dbReference type="NCBIfam" id="NF001772">
    <property type="entry name" value="PRK00513.1-3"/>
    <property type="match status" value="1"/>
</dbReference>
<feature type="domain" description="Septum site-determining protein MinC N-terminal" evidence="8">
    <location>
        <begin position="16"/>
        <end position="92"/>
    </location>
</feature>
<evidence type="ECO:0000256" key="2">
    <source>
        <dbReference type="ARBA" id="ARBA00022618"/>
    </source>
</evidence>
<evidence type="ECO:0000313" key="10">
    <source>
        <dbReference type="Proteomes" id="UP000321886"/>
    </source>
</evidence>
<dbReference type="GO" id="GO:0000917">
    <property type="term" value="P:division septum assembly"/>
    <property type="evidence" value="ECO:0007669"/>
    <property type="project" value="UniProtKB-KW"/>
</dbReference>
<proteinExistence type="inferred from homology"/>
<dbReference type="InterPro" id="IPR055219">
    <property type="entry name" value="MinC_N_1"/>
</dbReference>
<feature type="domain" description="Septum formation inhibitor MinC C-terminal" evidence="7">
    <location>
        <begin position="114"/>
        <end position="213"/>
    </location>
</feature>
<dbReference type="SUPFAM" id="SSF63848">
    <property type="entry name" value="Cell-division inhibitor MinC, C-terminal domain"/>
    <property type="match status" value="1"/>
</dbReference>
<comment type="function">
    <text evidence="6">Cell division inhibitor that blocks the formation of polar Z ring septums. Rapidly oscillates between the poles of the cell to destabilize FtsZ filaments that have formed before they mature into polar Z rings. Prevents FtsZ polymerization.</text>
</comment>
<evidence type="ECO:0000256" key="6">
    <source>
        <dbReference type="HAMAP-Rule" id="MF_00267"/>
    </source>
</evidence>
<organism evidence="9 10">
    <name type="scientific">Halobacillus faecis</name>
    <dbReference type="NCBI Taxonomy" id="360184"/>
    <lineage>
        <taxon>Bacteria</taxon>
        <taxon>Bacillati</taxon>
        <taxon>Bacillota</taxon>
        <taxon>Bacilli</taxon>
        <taxon>Bacillales</taxon>
        <taxon>Bacillaceae</taxon>
        <taxon>Halobacillus</taxon>
    </lineage>
</organism>
<evidence type="ECO:0000259" key="8">
    <source>
        <dbReference type="Pfam" id="PF22642"/>
    </source>
</evidence>
<dbReference type="InterPro" id="IPR036145">
    <property type="entry name" value="MinC_C_sf"/>
</dbReference>
<accession>A0A511WLC3</accession>
<evidence type="ECO:0000256" key="1">
    <source>
        <dbReference type="ARBA" id="ARBA00006291"/>
    </source>
</evidence>